<accession>A0A2S4N684</accession>
<keyword evidence="2" id="KW-1003">Cell membrane</keyword>
<comment type="caution">
    <text evidence="7">The sequence shown here is derived from an EMBL/GenBank/DDBJ whole genome shotgun (WGS) entry which is preliminary data.</text>
</comment>
<proteinExistence type="predicted"/>
<dbReference type="PANTHER" id="PTHR30086:SF20">
    <property type="entry name" value="ARGININE EXPORTER PROTEIN ARGO-RELATED"/>
    <property type="match status" value="1"/>
</dbReference>
<feature type="transmembrane region" description="Helical" evidence="6">
    <location>
        <begin position="6"/>
        <end position="24"/>
    </location>
</feature>
<dbReference type="OrthoDB" id="1451945at2"/>
<evidence type="ECO:0000313" key="8">
    <source>
        <dbReference type="Proteomes" id="UP000237056"/>
    </source>
</evidence>
<dbReference type="EMBL" id="PQNY01000012">
    <property type="protein sequence ID" value="POS01222.1"/>
    <property type="molecule type" value="Genomic_DNA"/>
</dbReference>
<reference evidence="7 8" key="1">
    <citation type="submission" date="2018-01" db="EMBL/GenBank/DDBJ databases">
        <title>Genomic Encyclopedia of Type Strains, Phase I: the one thousand microbial genomes (KMG-I) project.</title>
        <authorList>
            <person name="Goeker M."/>
        </authorList>
    </citation>
    <scope>NUCLEOTIDE SEQUENCE [LARGE SCALE GENOMIC DNA]</scope>
    <source>
        <strain evidence="7 8">DSM 17960</strain>
    </source>
</reference>
<feature type="transmembrane region" description="Helical" evidence="6">
    <location>
        <begin position="184"/>
        <end position="206"/>
    </location>
</feature>
<dbReference type="GO" id="GO:0015171">
    <property type="term" value="F:amino acid transmembrane transporter activity"/>
    <property type="evidence" value="ECO:0007669"/>
    <property type="project" value="TreeGrafter"/>
</dbReference>
<sequence length="208" mass="23448">MYCILVFILATIFSGIGVLPPGMLNMNAANISVQQGIPQAKKFVYGVLIATLVQAFISYYFSSFIKQNPSVNHDLKFAGSLIFCVLTLFFLYKGIQNRFAEEDALLKPKKSNLPHFSKGILLSSLNVLPIPYFSFLNLYFSSLFPYYQSITNGFCFVLGCVFGTAIALYLYIYLFKKVQNKVSFFIKNINFVIAIITAVVAFFTLYNL</sequence>
<protein>
    <submittedName>
        <fullName evidence="7">Threonine/homoserine/homoserine lactone efflux protein</fullName>
    </submittedName>
</protein>
<evidence type="ECO:0000256" key="2">
    <source>
        <dbReference type="ARBA" id="ARBA00022475"/>
    </source>
</evidence>
<dbReference type="PANTHER" id="PTHR30086">
    <property type="entry name" value="ARGININE EXPORTER PROTEIN ARGO"/>
    <property type="match status" value="1"/>
</dbReference>
<feature type="transmembrane region" description="Helical" evidence="6">
    <location>
        <begin position="77"/>
        <end position="95"/>
    </location>
</feature>
<feature type="transmembrane region" description="Helical" evidence="6">
    <location>
        <begin position="146"/>
        <end position="172"/>
    </location>
</feature>
<keyword evidence="5 6" id="KW-0472">Membrane</keyword>
<dbReference type="GO" id="GO:0005886">
    <property type="term" value="C:plasma membrane"/>
    <property type="evidence" value="ECO:0007669"/>
    <property type="project" value="UniProtKB-SubCell"/>
</dbReference>
<dbReference type="Pfam" id="PF01810">
    <property type="entry name" value="LysE"/>
    <property type="match status" value="1"/>
</dbReference>
<keyword evidence="8" id="KW-1185">Reference proteome</keyword>
<dbReference type="AlphaFoldDB" id="A0A2S4N684"/>
<dbReference type="Proteomes" id="UP000237056">
    <property type="component" value="Unassembled WGS sequence"/>
</dbReference>
<evidence type="ECO:0000256" key="6">
    <source>
        <dbReference type="SAM" id="Phobius"/>
    </source>
</evidence>
<dbReference type="InterPro" id="IPR001123">
    <property type="entry name" value="LeuE-type"/>
</dbReference>
<evidence type="ECO:0000313" key="7">
    <source>
        <dbReference type="EMBL" id="POS01222.1"/>
    </source>
</evidence>
<gene>
    <name evidence="7" type="ORF">Q361_11223</name>
</gene>
<keyword evidence="4 6" id="KW-1133">Transmembrane helix</keyword>
<feature type="transmembrane region" description="Helical" evidence="6">
    <location>
        <begin position="44"/>
        <end position="65"/>
    </location>
</feature>
<feature type="transmembrane region" description="Helical" evidence="6">
    <location>
        <begin position="116"/>
        <end position="140"/>
    </location>
</feature>
<evidence type="ECO:0000256" key="3">
    <source>
        <dbReference type="ARBA" id="ARBA00022692"/>
    </source>
</evidence>
<organism evidence="7 8">
    <name type="scientific">Flavobacterium croceum DSM 17960</name>
    <dbReference type="NCBI Taxonomy" id="1121886"/>
    <lineage>
        <taxon>Bacteria</taxon>
        <taxon>Pseudomonadati</taxon>
        <taxon>Bacteroidota</taxon>
        <taxon>Flavobacteriia</taxon>
        <taxon>Flavobacteriales</taxon>
        <taxon>Flavobacteriaceae</taxon>
        <taxon>Flavobacterium</taxon>
    </lineage>
</organism>
<keyword evidence="3 6" id="KW-0812">Transmembrane</keyword>
<comment type="subcellular location">
    <subcellularLocation>
        <location evidence="1">Cell membrane</location>
        <topology evidence="1">Multi-pass membrane protein</topology>
    </subcellularLocation>
</comment>
<evidence type="ECO:0000256" key="1">
    <source>
        <dbReference type="ARBA" id="ARBA00004651"/>
    </source>
</evidence>
<evidence type="ECO:0000256" key="4">
    <source>
        <dbReference type="ARBA" id="ARBA00022989"/>
    </source>
</evidence>
<name>A0A2S4N684_9FLAO</name>
<evidence type="ECO:0000256" key="5">
    <source>
        <dbReference type="ARBA" id="ARBA00023136"/>
    </source>
</evidence>